<proteinExistence type="inferred from homology"/>
<keyword evidence="1 6" id="KW-0540">Nuclease</keyword>
<keyword evidence="5 6" id="KW-0234">DNA repair</keyword>
<accession>A0A0W0YL64</accession>
<dbReference type="STRING" id="1122169.Lsha_2708"/>
<protein>
    <recommendedName>
        <fullName evidence="6">Very short patch repair endonuclease</fullName>
        <ecNumber evidence="6">3.1.-.-</ecNumber>
    </recommendedName>
</protein>
<comment type="similarity">
    <text evidence="6">Belongs to the vsr family.</text>
</comment>
<keyword evidence="3 6" id="KW-0227">DNA damage</keyword>
<dbReference type="PIRSF" id="PIRSF018267">
    <property type="entry name" value="VSR_endonuc"/>
    <property type="match status" value="1"/>
</dbReference>
<keyword evidence="8" id="KW-1185">Reference proteome</keyword>
<dbReference type="Proteomes" id="UP000054600">
    <property type="component" value="Unassembled WGS sequence"/>
</dbReference>
<reference evidence="7 8" key="1">
    <citation type="submission" date="2015-11" db="EMBL/GenBank/DDBJ databases">
        <title>Genomic analysis of 38 Legionella species identifies large and diverse effector repertoires.</title>
        <authorList>
            <person name="Burstein D."/>
            <person name="Amaro F."/>
            <person name="Zusman T."/>
            <person name="Lifshitz Z."/>
            <person name="Cohen O."/>
            <person name="Gilbert J.A."/>
            <person name="Pupko T."/>
            <person name="Shuman H.A."/>
            <person name="Segal G."/>
        </authorList>
    </citation>
    <scope>NUCLEOTIDE SEQUENCE [LARGE SCALE GENOMIC DNA]</scope>
    <source>
        <strain evidence="7 8">ATCC 49655</strain>
    </source>
</reference>
<comment type="function">
    <text evidence="6">May nick specific sequences that contain T:G mispairs resulting from m5C-deamination.</text>
</comment>
<gene>
    <name evidence="7" type="primary">vsr</name>
    <name evidence="7" type="ORF">Lsha_2708</name>
</gene>
<dbReference type="PATRIC" id="fig|1122169.6.peg.3114"/>
<dbReference type="RefSeq" id="WP_018576448.1">
    <property type="nucleotide sequence ID" value="NZ_KB892386.1"/>
</dbReference>
<dbReference type="OrthoDB" id="9801520at2"/>
<name>A0A0W0YL64_9GAMM</name>
<organism evidence="7 8">
    <name type="scientific">Legionella shakespearei DSM 23087</name>
    <dbReference type="NCBI Taxonomy" id="1122169"/>
    <lineage>
        <taxon>Bacteria</taxon>
        <taxon>Pseudomonadati</taxon>
        <taxon>Pseudomonadota</taxon>
        <taxon>Gammaproteobacteria</taxon>
        <taxon>Legionellales</taxon>
        <taxon>Legionellaceae</taxon>
        <taxon>Legionella</taxon>
    </lineage>
</organism>
<keyword evidence="4 6" id="KW-0378">Hydrolase</keyword>
<dbReference type="AlphaFoldDB" id="A0A0W0YL64"/>
<evidence type="ECO:0000313" key="7">
    <source>
        <dbReference type="EMBL" id="KTD57326.1"/>
    </source>
</evidence>
<evidence type="ECO:0000256" key="6">
    <source>
        <dbReference type="PIRNR" id="PIRNR018267"/>
    </source>
</evidence>
<dbReference type="GO" id="GO:0006298">
    <property type="term" value="P:mismatch repair"/>
    <property type="evidence" value="ECO:0007669"/>
    <property type="project" value="UniProtKB-UniRule"/>
</dbReference>
<sequence>MDKISPEKRSWNMSQIKSRNTNPEMKLRKALHGMGFRYRLHNRKLPGSPDLVFSKYKAVIFVNGCFWHRHGCKHTTTPSTRKDFWETKFKSNTERDKKNIKELQNLGWRIMIVWECELNKTDNNSILDNVEKFLLSNLSQIETEA</sequence>
<dbReference type="InterPro" id="IPR004603">
    <property type="entry name" value="DNA_mismatch_endonuc_vsr"/>
</dbReference>
<dbReference type="Pfam" id="PF03852">
    <property type="entry name" value="Vsr"/>
    <property type="match status" value="1"/>
</dbReference>
<dbReference type="NCBIfam" id="TIGR00632">
    <property type="entry name" value="vsr"/>
    <property type="match status" value="1"/>
</dbReference>
<dbReference type="CDD" id="cd00221">
    <property type="entry name" value="Vsr"/>
    <property type="match status" value="1"/>
</dbReference>
<evidence type="ECO:0000313" key="8">
    <source>
        <dbReference type="Proteomes" id="UP000054600"/>
    </source>
</evidence>
<comment type="caution">
    <text evidence="7">The sequence shown here is derived from an EMBL/GenBank/DDBJ whole genome shotgun (WGS) entry which is preliminary data.</text>
</comment>
<dbReference type="SUPFAM" id="SSF52980">
    <property type="entry name" value="Restriction endonuclease-like"/>
    <property type="match status" value="1"/>
</dbReference>
<evidence type="ECO:0000256" key="5">
    <source>
        <dbReference type="ARBA" id="ARBA00023204"/>
    </source>
</evidence>
<dbReference type="GO" id="GO:0016787">
    <property type="term" value="F:hydrolase activity"/>
    <property type="evidence" value="ECO:0007669"/>
    <property type="project" value="UniProtKB-KW"/>
</dbReference>
<dbReference type="GO" id="GO:0004519">
    <property type="term" value="F:endonuclease activity"/>
    <property type="evidence" value="ECO:0007669"/>
    <property type="project" value="UniProtKB-KW"/>
</dbReference>
<evidence type="ECO:0000256" key="2">
    <source>
        <dbReference type="ARBA" id="ARBA00022759"/>
    </source>
</evidence>
<dbReference type="InterPro" id="IPR011335">
    <property type="entry name" value="Restrct_endonuc-II-like"/>
</dbReference>
<dbReference type="Gene3D" id="3.40.960.10">
    <property type="entry name" value="VSR Endonuclease"/>
    <property type="match status" value="1"/>
</dbReference>
<dbReference type="eggNOG" id="COG3727">
    <property type="taxonomic scope" value="Bacteria"/>
</dbReference>
<evidence type="ECO:0000256" key="1">
    <source>
        <dbReference type="ARBA" id="ARBA00022722"/>
    </source>
</evidence>
<keyword evidence="2 6" id="KW-0255">Endonuclease</keyword>
<evidence type="ECO:0000256" key="4">
    <source>
        <dbReference type="ARBA" id="ARBA00022801"/>
    </source>
</evidence>
<dbReference type="EC" id="3.1.-.-" evidence="6"/>
<evidence type="ECO:0000256" key="3">
    <source>
        <dbReference type="ARBA" id="ARBA00022763"/>
    </source>
</evidence>
<dbReference type="EMBL" id="LNYW01000069">
    <property type="protein sequence ID" value="KTD57326.1"/>
    <property type="molecule type" value="Genomic_DNA"/>
</dbReference>